<name>A0A2S7KFP9_9FLAO</name>
<evidence type="ECO:0000313" key="2">
    <source>
        <dbReference type="Proteomes" id="UP000238314"/>
    </source>
</evidence>
<comment type="caution">
    <text evidence="1">The sequence shown here is derived from an EMBL/GenBank/DDBJ whole genome shotgun (WGS) entry which is preliminary data.</text>
</comment>
<accession>A0A2S7KFP9</accession>
<evidence type="ECO:0000313" key="1">
    <source>
        <dbReference type="EMBL" id="PQA94241.1"/>
    </source>
</evidence>
<gene>
    <name evidence="1" type="ORF">B0A70_07270</name>
</gene>
<sequence length="60" mass="6548">MVAASFCDEERRAKDTADSGFPALKKNANSCGDQLSFFEVGGGKGDDRLSIFFKNNKIDK</sequence>
<dbReference type="EMBL" id="MUGO01000010">
    <property type="protein sequence ID" value="PQA94241.1"/>
    <property type="molecule type" value="Genomic_DNA"/>
</dbReference>
<protein>
    <submittedName>
        <fullName evidence="1">Uncharacterized protein</fullName>
    </submittedName>
</protein>
<proteinExistence type="predicted"/>
<dbReference type="AlphaFoldDB" id="A0A2S7KFP9"/>
<reference evidence="1 2" key="1">
    <citation type="submission" date="2016-11" db="EMBL/GenBank/DDBJ databases">
        <title>Whole genomes of Flavobacteriaceae.</title>
        <authorList>
            <person name="Stine C."/>
            <person name="Li C."/>
            <person name="Tadesse D."/>
        </authorList>
    </citation>
    <scope>NUCLEOTIDE SEQUENCE [LARGE SCALE GENOMIC DNA]</scope>
    <source>
        <strain evidence="1 2">DSM 21068</strain>
    </source>
</reference>
<keyword evidence="2" id="KW-1185">Reference proteome</keyword>
<dbReference type="Proteomes" id="UP000238314">
    <property type="component" value="Unassembled WGS sequence"/>
</dbReference>
<organism evidence="1 2">
    <name type="scientific">Chryseobacterium piscicola</name>
    <dbReference type="NCBI Taxonomy" id="551459"/>
    <lineage>
        <taxon>Bacteria</taxon>
        <taxon>Pseudomonadati</taxon>
        <taxon>Bacteroidota</taxon>
        <taxon>Flavobacteriia</taxon>
        <taxon>Flavobacteriales</taxon>
        <taxon>Weeksellaceae</taxon>
        <taxon>Chryseobacterium group</taxon>
        <taxon>Chryseobacterium</taxon>
    </lineage>
</organism>